<feature type="region of interest" description="Disordered" evidence="1">
    <location>
        <begin position="108"/>
        <end position="129"/>
    </location>
</feature>
<sequence length="235" mass="24463">MLAPLSLNRASYGGRTMVQVKPKRFHAVFTPTVTGNGELGAGVESRANGEHLGVDGAPHERLYAMAGACWGEVRSGFGSYLGLGLIQGFGLGLMHAPAHMIACPQDPLQTDTTQACSSSPTWSPPQVLGFPALSTTAAAPQTWLDNSSDDQGSATNDGEAHDDGDAPKHRSAKHSMLAQLSPNGASYGGRTAVQVKPKRFHAVFTPMVTGNEELGAGVESRANGEYLGADGAPHE</sequence>
<protein>
    <submittedName>
        <fullName evidence="2">Uncharacterized protein</fullName>
    </submittedName>
</protein>
<reference evidence="2 3" key="1">
    <citation type="journal article" date="2024" name="G3 (Bethesda)">
        <title>Genome assembly of Hibiscus sabdariffa L. provides insights into metabolisms of medicinal natural products.</title>
        <authorList>
            <person name="Kim T."/>
        </authorList>
    </citation>
    <scope>NUCLEOTIDE SEQUENCE [LARGE SCALE GENOMIC DNA]</scope>
    <source>
        <strain evidence="2">TK-2024</strain>
        <tissue evidence="2">Old leaves</tissue>
    </source>
</reference>
<name>A0ABR2A2R9_9ROSI</name>
<feature type="compositionally biased region" description="Basic and acidic residues" evidence="1">
    <location>
        <begin position="158"/>
        <end position="168"/>
    </location>
</feature>
<feature type="region of interest" description="Disordered" evidence="1">
    <location>
        <begin position="142"/>
        <end position="174"/>
    </location>
</feature>
<dbReference type="Proteomes" id="UP001396334">
    <property type="component" value="Unassembled WGS sequence"/>
</dbReference>
<organism evidence="2 3">
    <name type="scientific">Hibiscus sabdariffa</name>
    <name type="common">roselle</name>
    <dbReference type="NCBI Taxonomy" id="183260"/>
    <lineage>
        <taxon>Eukaryota</taxon>
        <taxon>Viridiplantae</taxon>
        <taxon>Streptophyta</taxon>
        <taxon>Embryophyta</taxon>
        <taxon>Tracheophyta</taxon>
        <taxon>Spermatophyta</taxon>
        <taxon>Magnoliopsida</taxon>
        <taxon>eudicotyledons</taxon>
        <taxon>Gunneridae</taxon>
        <taxon>Pentapetalae</taxon>
        <taxon>rosids</taxon>
        <taxon>malvids</taxon>
        <taxon>Malvales</taxon>
        <taxon>Malvaceae</taxon>
        <taxon>Malvoideae</taxon>
        <taxon>Hibiscus</taxon>
    </lineage>
</organism>
<feature type="compositionally biased region" description="Polar residues" evidence="1">
    <location>
        <begin position="108"/>
        <end position="121"/>
    </location>
</feature>
<feature type="compositionally biased region" description="Polar residues" evidence="1">
    <location>
        <begin position="142"/>
        <end position="156"/>
    </location>
</feature>
<dbReference type="EMBL" id="JBBPBN010000403">
    <property type="protein sequence ID" value="KAK8487310.1"/>
    <property type="molecule type" value="Genomic_DNA"/>
</dbReference>
<feature type="region of interest" description="Disordered" evidence="1">
    <location>
        <begin position="207"/>
        <end position="235"/>
    </location>
</feature>
<comment type="caution">
    <text evidence="2">The sequence shown here is derived from an EMBL/GenBank/DDBJ whole genome shotgun (WGS) entry which is preliminary data.</text>
</comment>
<gene>
    <name evidence="2" type="ORF">V6N11_012813</name>
</gene>
<evidence type="ECO:0000313" key="2">
    <source>
        <dbReference type="EMBL" id="KAK8487310.1"/>
    </source>
</evidence>
<accession>A0ABR2A2R9</accession>
<evidence type="ECO:0000256" key="1">
    <source>
        <dbReference type="SAM" id="MobiDB-lite"/>
    </source>
</evidence>
<evidence type="ECO:0000313" key="3">
    <source>
        <dbReference type="Proteomes" id="UP001396334"/>
    </source>
</evidence>
<proteinExistence type="predicted"/>
<keyword evidence="3" id="KW-1185">Reference proteome</keyword>